<reference evidence="3" key="1">
    <citation type="journal article" date="2019" name="Int. J. Syst. Evol. Microbiol.">
        <title>The Global Catalogue of Microorganisms (GCM) 10K type strain sequencing project: providing services to taxonomists for standard genome sequencing and annotation.</title>
        <authorList>
            <consortium name="The Broad Institute Genomics Platform"/>
            <consortium name="The Broad Institute Genome Sequencing Center for Infectious Disease"/>
            <person name="Wu L."/>
            <person name="Ma J."/>
        </authorList>
    </citation>
    <scope>NUCLEOTIDE SEQUENCE [LARGE SCALE GENOMIC DNA]</scope>
    <source>
        <strain evidence="3">JCM 3296</strain>
    </source>
</reference>
<evidence type="ECO:0000256" key="1">
    <source>
        <dbReference type="SAM" id="MobiDB-lite"/>
    </source>
</evidence>
<feature type="region of interest" description="Disordered" evidence="1">
    <location>
        <begin position="180"/>
        <end position="199"/>
    </location>
</feature>
<accession>A0ABQ2VAX1</accession>
<comment type="caution">
    <text evidence="2">The sequence shown here is derived from an EMBL/GenBank/DDBJ whole genome shotgun (WGS) entry which is preliminary data.</text>
</comment>
<evidence type="ECO:0000313" key="2">
    <source>
        <dbReference type="EMBL" id="GGU76730.1"/>
    </source>
</evidence>
<sequence>MEAEVDFGEVTVPLRGEQVVFFLFCLRMSFSARAVHRVFASGGQEAFFEGHEHATALEPARAAGGFRPVHDAWWSAARRAHGDRHGTRALIEVLLLYRHLSQDHVVAGLAAAPQAGAVTAEAVALEARRSAETDHPEPPAAPGDSARLARVASLTERRLTRLAADSRPLPDVAVYDDLLPSRRRPRRRRGRTVTTKRHRGLTDRTAADAAIDQAKMRVERYRFRGAQISTPYNVDEVHPDGARFRRTSHDDMAFADRSANTSPDPSRITWTAGCSANGHVRFGGRRRKPDTRKGARRPSPTQPMELDRHGAGLLFQVPIEREEKASVATTSTESFAG</sequence>
<keyword evidence="3" id="KW-1185">Reference proteome</keyword>
<feature type="region of interest" description="Disordered" evidence="1">
    <location>
        <begin position="277"/>
        <end position="310"/>
    </location>
</feature>
<proteinExistence type="predicted"/>
<evidence type="ECO:0000313" key="3">
    <source>
        <dbReference type="Proteomes" id="UP000649573"/>
    </source>
</evidence>
<feature type="compositionally biased region" description="Basic residues" evidence="1">
    <location>
        <begin position="282"/>
        <end position="296"/>
    </location>
</feature>
<feature type="compositionally biased region" description="Basic residues" evidence="1">
    <location>
        <begin position="181"/>
        <end position="199"/>
    </location>
</feature>
<dbReference type="Proteomes" id="UP000649573">
    <property type="component" value="Unassembled WGS sequence"/>
</dbReference>
<gene>
    <name evidence="2" type="ORF">GCM10010178_79910</name>
</gene>
<name>A0ABQ2VAX1_9PSEU</name>
<dbReference type="EMBL" id="BMRE01000061">
    <property type="protein sequence ID" value="GGU76730.1"/>
    <property type="molecule type" value="Genomic_DNA"/>
</dbReference>
<evidence type="ECO:0008006" key="4">
    <source>
        <dbReference type="Google" id="ProtNLM"/>
    </source>
</evidence>
<feature type="compositionally biased region" description="Basic and acidic residues" evidence="1">
    <location>
        <begin position="126"/>
        <end position="137"/>
    </location>
</feature>
<feature type="region of interest" description="Disordered" evidence="1">
    <location>
        <begin position="126"/>
        <end position="146"/>
    </location>
</feature>
<organism evidence="2 3">
    <name type="scientific">Lentzea flava</name>
    <dbReference type="NCBI Taxonomy" id="103732"/>
    <lineage>
        <taxon>Bacteria</taxon>
        <taxon>Bacillati</taxon>
        <taxon>Actinomycetota</taxon>
        <taxon>Actinomycetes</taxon>
        <taxon>Pseudonocardiales</taxon>
        <taxon>Pseudonocardiaceae</taxon>
        <taxon>Lentzea</taxon>
    </lineage>
</organism>
<protein>
    <recommendedName>
        <fullName evidence="4">Transposase</fullName>
    </recommendedName>
</protein>